<accession>A0ABT1NHA9</accession>
<sequence>MKRKLSIIALLLAFAVLFTACGQKQPAQPAGESNGPAKEQILQYATDGEPAGLDPHKVPAAASIRIYGKIYNSLVDMDENGEFQPELAESWEQPDDVTYIFKLKQGVRFHNGREMTADDVKYSFERILNPDTAAVGRSYFSKVQSVEAVDKYTVKFSLSDPYAPFMAYMTSVYASIVPKEAVEEKGNLMQTACGTGPFMLKEWIPDNHVTLVKNPSYFMEGQPKLDGIVFHIMPDESSRLAALRTGKVHITKLSPQSIPLVKDNKDINIISYQSNEYSYLGFNMTIEPFNNKKVRQAISLAVNRPEIAQTIYGGNAVVSGPVPPSLKKWSIDAESTEMYQYNIEKAKQLLAEAGYPNGFETVITAGLYDDIRDTAQLLQKQLEAIGIKATIQNLESGQYVDAWKNKNHQMMAGRNGSGSDPDRALGFFFSTKGSANVWGYSNPEFDALTEEAKITVDETKRLELYKKAQEILIDDSPNLFIISPMDYYFTRTELKGFNPDTFNTEDFENVVIE</sequence>
<feature type="signal peptide" evidence="4">
    <location>
        <begin position="1"/>
        <end position="20"/>
    </location>
</feature>
<dbReference type="InterPro" id="IPR039424">
    <property type="entry name" value="SBP_5"/>
</dbReference>
<dbReference type="PANTHER" id="PTHR30290:SF9">
    <property type="entry name" value="OLIGOPEPTIDE-BINDING PROTEIN APPA"/>
    <property type="match status" value="1"/>
</dbReference>
<keyword evidence="2" id="KW-0813">Transport</keyword>
<dbReference type="Gene3D" id="3.40.190.10">
    <property type="entry name" value="Periplasmic binding protein-like II"/>
    <property type="match status" value="1"/>
</dbReference>
<comment type="similarity">
    <text evidence="1">Belongs to the bacterial solute-binding protein 5 family.</text>
</comment>
<dbReference type="SUPFAM" id="SSF53850">
    <property type="entry name" value="Periplasmic binding protein-like II"/>
    <property type="match status" value="1"/>
</dbReference>
<dbReference type="InterPro" id="IPR030678">
    <property type="entry name" value="Peptide/Ni-bd"/>
</dbReference>
<evidence type="ECO:0000313" key="6">
    <source>
        <dbReference type="EMBL" id="MCQ1530635.1"/>
    </source>
</evidence>
<dbReference type="PIRSF" id="PIRSF002741">
    <property type="entry name" value="MppA"/>
    <property type="match status" value="1"/>
</dbReference>
<protein>
    <submittedName>
        <fullName evidence="6">ABC transporter substrate-binding protein</fullName>
    </submittedName>
</protein>
<feature type="domain" description="Solute-binding protein family 5" evidence="5">
    <location>
        <begin position="82"/>
        <end position="435"/>
    </location>
</feature>
<reference evidence="6 7" key="1">
    <citation type="submission" date="2021-10" db="EMBL/GenBank/DDBJ databases">
        <title>Lutispora strain m25 sp. nov., a thermophilic, non-spore-forming bacterium isolated from a lab-scale methanogenic bioreactor digesting anaerobic sludge.</title>
        <authorList>
            <person name="El Houari A."/>
            <person name="Mcdonald J."/>
        </authorList>
    </citation>
    <scope>NUCLEOTIDE SEQUENCE [LARGE SCALE GENOMIC DNA]</scope>
    <source>
        <strain evidence="7">m25</strain>
    </source>
</reference>
<dbReference type="InterPro" id="IPR000914">
    <property type="entry name" value="SBP_5_dom"/>
</dbReference>
<keyword evidence="7" id="KW-1185">Reference proteome</keyword>
<evidence type="ECO:0000256" key="3">
    <source>
        <dbReference type="ARBA" id="ARBA00022729"/>
    </source>
</evidence>
<dbReference type="Gene3D" id="3.10.105.10">
    <property type="entry name" value="Dipeptide-binding Protein, Domain 3"/>
    <property type="match status" value="1"/>
</dbReference>
<dbReference type="PROSITE" id="PS51257">
    <property type="entry name" value="PROKAR_LIPOPROTEIN"/>
    <property type="match status" value="1"/>
</dbReference>
<comment type="caution">
    <text evidence="6">The sequence shown here is derived from an EMBL/GenBank/DDBJ whole genome shotgun (WGS) entry which is preliminary data.</text>
</comment>
<evidence type="ECO:0000313" key="7">
    <source>
        <dbReference type="Proteomes" id="UP001651880"/>
    </source>
</evidence>
<dbReference type="Gene3D" id="3.90.76.10">
    <property type="entry name" value="Dipeptide-binding Protein, Domain 1"/>
    <property type="match status" value="1"/>
</dbReference>
<proteinExistence type="inferred from homology"/>
<organism evidence="6 7">
    <name type="scientific">Lutispora saccharofermentans</name>
    <dbReference type="NCBI Taxonomy" id="3024236"/>
    <lineage>
        <taxon>Bacteria</taxon>
        <taxon>Bacillati</taxon>
        <taxon>Bacillota</taxon>
        <taxon>Clostridia</taxon>
        <taxon>Lutisporales</taxon>
        <taxon>Lutisporaceae</taxon>
        <taxon>Lutispora</taxon>
    </lineage>
</organism>
<evidence type="ECO:0000256" key="1">
    <source>
        <dbReference type="ARBA" id="ARBA00005695"/>
    </source>
</evidence>
<dbReference type="Proteomes" id="UP001651880">
    <property type="component" value="Unassembled WGS sequence"/>
</dbReference>
<keyword evidence="3 4" id="KW-0732">Signal</keyword>
<name>A0ABT1NHA9_9FIRM</name>
<gene>
    <name evidence="6" type="ORF">LJD61_13920</name>
</gene>
<evidence type="ECO:0000256" key="2">
    <source>
        <dbReference type="ARBA" id="ARBA00022448"/>
    </source>
</evidence>
<evidence type="ECO:0000259" key="5">
    <source>
        <dbReference type="Pfam" id="PF00496"/>
    </source>
</evidence>
<feature type="chain" id="PRO_5045326768" evidence="4">
    <location>
        <begin position="21"/>
        <end position="513"/>
    </location>
</feature>
<dbReference type="PANTHER" id="PTHR30290">
    <property type="entry name" value="PERIPLASMIC BINDING COMPONENT OF ABC TRANSPORTER"/>
    <property type="match status" value="1"/>
</dbReference>
<dbReference type="Pfam" id="PF00496">
    <property type="entry name" value="SBP_bac_5"/>
    <property type="match status" value="1"/>
</dbReference>
<evidence type="ECO:0000256" key="4">
    <source>
        <dbReference type="SAM" id="SignalP"/>
    </source>
</evidence>
<dbReference type="EMBL" id="JAJEKE010000013">
    <property type="protein sequence ID" value="MCQ1530635.1"/>
    <property type="molecule type" value="Genomic_DNA"/>
</dbReference>
<dbReference type="RefSeq" id="WP_255228157.1">
    <property type="nucleotide sequence ID" value="NZ_JAJEKE010000013.1"/>
</dbReference>